<dbReference type="RefSeq" id="WP_390350910.1">
    <property type="nucleotide sequence ID" value="NZ_BAAADS010000008.1"/>
</dbReference>
<gene>
    <name evidence="1" type="ORF">GCM10009001_11950</name>
</gene>
<dbReference type="EMBL" id="BAAADS010000008">
    <property type="protein sequence ID" value="GAA0597384.1"/>
    <property type="molecule type" value="Genomic_DNA"/>
</dbReference>
<sequence>MHTVQLNNEKRKQLTEENLYYYEKMLIYIRTSVNRSEQYTEEVSDFLLFHRYRLTK</sequence>
<protein>
    <submittedName>
        <fullName evidence="1">Uncharacterized protein</fullName>
    </submittedName>
</protein>
<proteinExistence type="predicted"/>
<name>A0ABN1FT97_9BACI</name>
<keyword evidence="2" id="KW-1185">Reference proteome</keyword>
<reference evidence="1 2" key="1">
    <citation type="journal article" date="2019" name="Int. J. Syst. Evol. Microbiol.">
        <title>The Global Catalogue of Microorganisms (GCM) 10K type strain sequencing project: providing services to taxonomists for standard genome sequencing and annotation.</title>
        <authorList>
            <consortium name="The Broad Institute Genomics Platform"/>
            <consortium name="The Broad Institute Genome Sequencing Center for Infectious Disease"/>
            <person name="Wu L."/>
            <person name="Ma J."/>
        </authorList>
    </citation>
    <scope>NUCLEOTIDE SEQUENCE [LARGE SCALE GENOMIC DNA]</scope>
    <source>
        <strain evidence="1 2">JCM 15395</strain>
    </source>
</reference>
<organism evidence="1 2">
    <name type="scientific">Virgibacillus siamensis</name>
    <dbReference type="NCBI Taxonomy" id="480071"/>
    <lineage>
        <taxon>Bacteria</taxon>
        <taxon>Bacillati</taxon>
        <taxon>Bacillota</taxon>
        <taxon>Bacilli</taxon>
        <taxon>Bacillales</taxon>
        <taxon>Bacillaceae</taxon>
        <taxon>Virgibacillus</taxon>
    </lineage>
</organism>
<dbReference type="Proteomes" id="UP001500866">
    <property type="component" value="Unassembled WGS sequence"/>
</dbReference>
<comment type="caution">
    <text evidence="1">The sequence shown here is derived from an EMBL/GenBank/DDBJ whole genome shotgun (WGS) entry which is preliminary data.</text>
</comment>
<evidence type="ECO:0000313" key="1">
    <source>
        <dbReference type="EMBL" id="GAA0597384.1"/>
    </source>
</evidence>
<evidence type="ECO:0000313" key="2">
    <source>
        <dbReference type="Proteomes" id="UP001500866"/>
    </source>
</evidence>
<accession>A0ABN1FT97</accession>
<dbReference type="SUPFAM" id="SSF158560">
    <property type="entry name" value="BH3980-like"/>
    <property type="match status" value="1"/>
</dbReference>